<evidence type="ECO:0000313" key="9">
    <source>
        <dbReference type="Proteomes" id="UP001595993"/>
    </source>
</evidence>
<organism evidence="8 9">
    <name type="scientific">Streptomyces maoxianensis</name>
    <dbReference type="NCBI Taxonomy" id="1459942"/>
    <lineage>
        <taxon>Bacteria</taxon>
        <taxon>Bacillati</taxon>
        <taxon>Actinomycetota</taxon>
        <taxon>Actinomycetes</taxon>
        <taxon>Kitasatosporales</taxon>
        <taxon>Streptomycetaceae</taxon>
        <taxon>Streptomyces</taxon>
    </lineage>
</organism>
<evidence type="ECO:0000259" key="7">
    <source>
        <dbReference type="Pfam" id="PF04932"/>
    </source>
</evidence>
<feature type="transmembrane region" description="Helical" evidence="6">
    <location>
        <begin position="175"/>
        <end position="195"/>
    </location>
</feature>
<dbReference type="InterPro" id="IPR051533">
    <property type="entry name" value="WaaL-like"/>
</dbReference>
<dbReference type="PANTHER" id="PTHR37422">
    <property type="entry name" value="TEICHURONIC ACID BIOSYNTHESIS PROTEIN TUAE"/>
    <property type="match status" value="1"/>
</dbReference>
<feature type="transmembrane region" description="Helical" evidence="6">
    <location>
        <begin position="20"/>
        <end position="38"/>
    </location>
</feature>
<feature type="transmembrane region" description="Helical" evidence="6">
    <location>
        <begin position="69"/>
        <end position="85"/>
    </location>
</feature>
<gene>
    <name evidence="8" type="ORF">ACFO9E_07345</name>
</gene>
<reference evidence="9" key="1">
    <citation type="journal article" date="2019" name="Int. J. Syst. Evol. Microbiol.">
        <title>The Global Catalogue of Microorganisms (GCM) 10K type strain sequencing project: providing services to taxonomists for standard genome sequencing and annotation.</title>
        <authorList>
            <consortium name="The Broad Institute Genomics Platform"/>
            <consortium name="The Broad Institute Genome Sequencing Center for Infectious Disease"/>
            <person name="Wu L."/>
            <person name="Ma J."/>
        </authorList>
    </citation>
    <scope>NUCLEOTIDE SEQUENCE [LARGE SCALE GENOMIC DNA]</scope>
    <source>
        <strain evidence="9">CGMCC 4.7139</strain>
    </source>
</reference>
<keyword evidence="3 6" id="KW-1133">Transmembrane helix</keyword>
<dbReference type="Pfam" id="PF04932">
    <property type="entry name" value="Wzy_C"/>
    <property type="match status" value="1"/>
</dbReference>
<keyword evidence="4 6" id="KW-0472">Membrane</keyword>
<evidence type="ECO:0000256" key="1">
    <source>
        <dbReference type="ARBA" id="ARBA00004141"/>
    </source>
</evidence>
<feature type="compositionally biased region" description="Gly residues" evidence="5">
    <location>
        <begin position="344"/>
        <end position="355"/>
    </location>
</feature>
<proteinExistence type="predicted"/>
<dbReference type="Proteomes" id="UP001595993">
    <property type="component" value="Unassembled WGS sequence"/>
</dbReference>
<comment type="subcellular location">
    <subcellularLocation>
        <location evidence="1">Membrane</location>
        <topology evidence="1">Multi-pass membrane protein</topology>
    </subcellularLocation>
</comment>
<dbReference type="EMBL" id="JBHSFE010000007">
    <property type="protein sequence ID" value="MFC4607626.1"/>
    <property type="molecule type" value="Genomic_DNA"/>
</dbReference>
<feature type="region of interest" description="Disordered" evidence="5">
    <location>
        <begin position="342"/>
        <end position="394"/>
    </location>
</feature>
<accession>A0ABV9FZX6</accession>
<evidence type="ECO:0000256" key="2">
    <source>
        <dbReference type="ARBA" id="ARBA00022692"/>
    </source>
</evidence>
<evidence type="ECO:0000256" key="6">
    <source>
        <dbReference type="SAM" id="Phobius"/>
    </source>
</evidence>
<name>A0ABV9FZX6_9ACTN</name>
<feature type="transmembrane region" description="Helical" evidence="6">
    <location>
        <begin position="294"/>
        <end position="313"/>
    </location>
</feature>
<keyword evidence="8" id="KW-0436">Ligase</keyword>
<feature type="transmembrane region" description="Helical" evidence="6">
    <location>
        <begin position="106"/>
        <end position="125"/>
    </location>
</feature>
<sequence>MAAPDSRSAARERGGATDVVGVVVLSGCAVWSLISAAGREARPEGVLLAVFAVAAGYACGRICGTLLPVAAASAAALAALGLAIASRQGVPGANVGAATQAGHTGAAAALLVLAAGAACCAAAAARPPVLRLGLRMLALAVACAAPALGSVVGFAAALGVLLCSLAAVRMRRRTVALGGLALVAGLVVATSWGMAEDALPDGLTVSLEGQLTQNRVALWQDAIALVQEDPIRGVGPDRFGKLSSTAQQSIGSDGKPHSAWLQQAAEQGVVGVALLGAAFGWMLYGLLRSPRSTPVVVSAGAALTALALLASVGNALSFAPVTAGAGLLAGLATARAAAEDEVGAGTGGAPDGGGQSRDLAVQRGATPPRAWPFPPGGGVRGSPAPPLPRHPRSP</sequence>
<comment type="caution">
    <text evidence="8">The sequence shown here is derived from an EMBL/GenBank/DDBJ whole genome shotgun (WGS) entry which is preliminary data.</text>
</comment>
<feature type="transmembrane region" description="Helical" evidence="6">
    <location>
        <begin position="268"/>
        <end position="287"/>
    </location>
</feature>
<dbReference type="GO" id="GO:0016874">
    <property type="term" value="F:ligase activity"/>
    <property type="evidence" value="ECO:0007669"/>
    <property type="project" value="UniProtKB-KW"/>
</dbReference>
<feature type="transmembrane region" description="Helical" evidence="6">
    <location>
        <begin position="45"/>
        <end position="63"/>
    </location>
</feature>
<keyword evidence="2 6" id="KW-0812">Transmembrane</keyword>
<dbReference type="RefSeq" id="WP_381192629.1">
    <property type="nucleotide sequence ID" value="NZ_JBHSFE010000007.1"/>
</dbReference>
<protein>
    <submittedName>
        <fullName evidence="8">O-antigen ligase family protein</fullName>
    </submittedName>
</protein>
<feature type="domain" description="O-antigen ligase-related" evidence="7">
    <location>
        <begin position="138"/>
        <end position="275"/>
    </location>
</feature>
<feature type="transmembrane region" description="Helical" evidence="6">
    <location>
        <begin position="137"/>
        <end position="163"/>
    </location>
</feature>
<keyword evidence="9" id="KW-1185">Reference proteome</keyword>
<dbReference type="InterPro" id="IPR007016">
    <property type="entry name" value="O-antigen_ligase-rel_domated"/>
</dbReference>
<evidence type="ECO:0000256" key="3">
    <source>
        <dbReference type="ARBA" id="ARBA00022989"/>
    </source>
</evidence>
<evidence type="ECO:0000256" key="5">
    <source>
        <dbReference type="SAM" id="MobiDB-lite"/>
    </source>
</evidence>
<evidence type="ECO:0000256" key="4">
    <source>
        <dbReference type="ARBA" id="ARBA00023136"/>
    </source>
</evidence>
<dbReference type="PANTHER" id="PTHR37422:SF13">
    <property type="entry name" value="LIPOPOLYSACCHARIDE BIOSYNTHESIS PROTEIN PA4999-RELATED"/>
    <property type="match status" value="1"/>
</dbReference>
<evidence type="ECO:0000313" key="8">
    <source>
        <dbReference type="EMBL" id="MFC4607626.1"/>
    </source>
</evidence>